<proteinExistence type="predicted"/>
<evidence type="ECO:0000313" key="1">
    <source>
        <dbReference type="EMBL" id="GHO95243.1"/>
    </source>
</evidence>
<dbReference type="EMBL" id="BNJK01000001">
    <property type="protein sequence ID" value="GHO95243.1"/>
    <property type="molecule type" value="Genomic_DNA"/>
</dbReference>
<accession>A0A8J3N493</accession>
<sequence>MIDVNEILAAFFQKRPACDSDGVFHYLLRERDGALVVDITPYGPQWTADFLRDTLIIDCIRDEICLGWGDYRATLGSFPVETLLFRDDEDDKRLIFVCSDIVATIDLPPSEVLQFRVDRRDFFYNMIYEEQIDRVLSAQR</sequence>
<name>A0A8J3N493_9CHLR</name>
<reference evidence="1" key="1">
    <citation type="submission" date="2020-10" db="EMBL/GenBank/DDBJ databases">
        <title>Taxonomic study of unclassified bacteria belonging to the class Ktedonobacteria.</title>
        <authorList>
            <person name="Yabe S."/>
            <person name="Wang C.M."/>
            <person name="Zheng Y."/>
            <person name="Sakai Y."/>
            <person name="Cavaletti L."/>
            <person name="Monciardini P."/>
            <person name="Donadio S."/>
        </authorList>
    </citation>
    <scope>NUCLEOTIDE SEQUENCE</scope>
    <source>
        <strain evidence="1">ID150040</strain>
    </source>
</reference>
<organism evidence="1 2">
    <name type="scientific">Reticulibacter mediterranei</name>
    <dbReference type="NCBI Taxonomy" id="2778369"/>
    <lineage>
        <taxon>Bacteria</taxon>
        <taxon>Bacillati</taxon>
        <taxon>Chloroflexota</taxon>
        <taxon>Ktedonobacteria</taxon>
        <taxon>Ktedonobacterales</taxon>
        <taxon>Reticulibacteraceae</taxon>
        <taxon>Reticulibacter</taxon>
    </lineage>
</organism>
<evidence type="ECO:0000313" key="2">
    <source>
        <dbReference type="Proteomes" id="UP000597444"/>
    </source>
</evidence>
<protein>
    <submittedName>
        <fullName evidence="1">Uncharacterized protein</fullName>
    </submittedName>
</protein>
<gene>
    <name evidence="1" type="ORF">KSF_052910</name>
</gene>
<dbReference type="AlphaFoldDB" id="A0A8J3N493"/>
<dbReference type="Proteomes" id="UP000597444">
    <property type="component" value="Unassembled WGS sequence"/>
</dbReference>
<keyword evidence="2" id="KW-1185">Reference proteome</keyword>
<dbReference type="RefSeq" id="WP_220205933.1">
    <property type="nucleotide sequence ID" value="NZ_BNJK01000001.1"/>
</dbReference>
<comment type="caution">
    <text evidence="1">The sequence shown here is derived from an EMBL/GenBank/DDBJ whole genome shotgun (WGS) entry which is preliminary data.</text>
</comment>